<dbReference type="Pfam" id="PF13426">
    <property type="entry name" value="PAS_9"/>
    <property type="match status" value="1"/>
</dbReference>
<dbReference type="Gene3D" id="3.30.450.20">
    <property type="entry name" value="PAS domain"/>
    <property type="match status" value="5"/>
</dbReference>
<feature type="coiled-coil region" evidence="9">
    <location>
        <begin position="125"/>
        <end position="152"/>
    </location>
</feature>
<keyword evidence="16" id="KW-1185">Reference proteome</keyword>
<feature type="domain" description="PAS" evidence="13">
    <location>
        <begin position="416"/>
        <end position="488"/>
    </location>
</feature>
<feature type="domain" description="PAC" evidence="14">
    <location>
        <begin position="491"/>
        <end position="543"/>
    </location>
</feature>
<evidence type="ECO:0000256" key="8">
    <source>
        <dbReference type="PROSITE-ProRule" id="PRU00169"/>
    </source>
</evidence>
<name>A0ABR8EMB8_9CYAN</name>
<dbReference type="SMART" id="SM00387">
    <property type="entry name" value="HATPase_c"/>
    <property type="match status" value="1"/>
</dbReference>
<dbReference type="PROSITE" id="PS50112">
    <property type="entry name" value="PAS"/>
    <property type="match status" value="5"/>
</dbReference>
<dbReference type="SUPFAM" id="SSF47384">
    <property type="entry name" value="Homodimeric domain of signal transducing histidine kinase"/>
    <property type="match status" value="1"/>
</dbReference>
<dbReference type="CDD" id="cd00130">
    <property type="entry name" value="PAS"/>
    <property type="match status" value="5"/>
</dbReference>
<dbReference type="SMART" id="SM00388">
    <property type="entry name" value="HisKA"/>
    <property type="match status" value="1"/>
</dbReference>
<dbReference type="Gene3D" id="3.30.450.40">
    <property type="match status" value="1"/>
</dbReference>
<dbReference type="Pfam" id="PF01590">
    <property type="entry name" value="GAF"/>
    <property type="match status" value="1"/>
</dbReference>
<accession>A0ABR8EMB8</accession>
<dbReference type="RefSeq" id="WP_190880736.1">
    <property type="nucleotide sequence ID" value="NZ_JACJSK010000084.1"/>
</dbReference>
<dbReference type="InterPro" id="IPR004358">
    <property type="entry name" value="Sig_transdc_His_kin-like_C"/>
</dbReference>
<evidence type="ECO:0000256" key="5">
    <source>
        <dbReference type="ARBA" id="ARBA00022679"/>
    </source>
</evidence>
<dbReference type="CDD" id="cd17546">
    <property type="entry name" value="REC_hyHK_CKI1_RcsC-like"/>
    <property type="match status" value="2"/>
</dbReference>
<dbReference type="InterPro" id="IPR003018">
    <property type="entry name" value="GAF"/>
</dbReference>
<feature type="domain" description="Phytochrome chromophore attachment site" evidence="10">
    <location>
        <begin position="563"/>
        <end position="699"/>
    </location>
</feature>
<evidence type="ECO:0000259" key="14">
    <source>
        <dbReference type="PROSITE" id="PS50113"/>
    </source>
</evidence>
<feature type="domain" description="PAC" evidence="14">
    <location>
        <begin position="803"/>
        <end position="856"/>
    </location>
</feature>
<feature type="domain" description="PAC" evidence="14">
    <location>
        <begin position="923"/>
        <end position="975"/>
    </location>
</feature>
<dbReference type="PANTHER" id="PTHR43304">
    <property type="entry name" value="PHYTOCHROME-LIKE PROTEIN CPH1"/>
    <property type="match status" value="1"/>
</dbReference>
<dbReference type="InterPro" id="IPR001610">
    <property type="entry name" value="PAC"/>
</dbReference>
<keyword evidence="4 8" id="KW-0597">Phosphoprotein</keyword>
<dbReference type="CDD" id="cd00082">
    <property type="entry name" value="HisKA"/>
    <property type="match status" value="1"/>
</dbReference>
<dbReference type="InterPro" id="IPR052162">
    <property type="entry name" value="Sensor_kinase/Photoreceptor"/>
</dbReference>
<evidence type="ECO:0000256" key="7">
    <source>
        <dbReference type="ARBA" id="ARBA00023012"/>
    </source>
</evidence>
<dbReference type="PANTHER" id="PTHR43304:SF1">
    <property type="entry name" value="PAC DOMAIN-CONTAINING PROTEIN"/>
    <property type="match status" value="1"/>
</dbReference>
<dbReference type="InterPro" id="IPR013656">
    <property type="entry name" value="PAS_4"/>
</dbReference>
<dbReference type="SMART" id="SM00086">
    <property type="entry name" value="PAC"/>
    <property type="match status" value="5"/>
</dbReference>
<feature type="domain" description="Response regulatory" evidence="12">
    <location>
        <begin position="1232"/>
        <end position="1346"/>
    </location>
</feature>
<dbReference type="EMBL" id="JACJSK010000084">
    <property type="protein sequence ID" value="MBD2547670.1"/>
    <property type="molecule type" value="Genomic_DNA"/>
</dbReference>
<dbReference type="InterPro" id="IPR013655">
    <property type="entry name" value="PAS_fold_3"/>
</dbReference>
<dbReference type="Pfam" id="PF00512">
    <property type="entry name" value="HisKA"/>
    <property type="match status" value="1"/>
</dbReference>
<dbReference type="Gene3D" id="3.30.565.10">
    <property type="entry name" value="Histidine kinase-like ATPase, C-terminal domain"/>
    <property type="match status" value="1"/>
</dbReference>
<dbReference type="SMART" id="SM00448">
    <property type="entry name" value="REC"/>
    <property type="match status" value="2"/>
</dbReference>
<sequence>MNPDQPLPKILLVDDKEANLLALEALLSNVEATCVKVTSGRQALKCLLEQEFALILLDVKMPEMDGFETAEIIRQREKNETTPIVFVTAYNPSETLMFKGYALGAVDYIVKPIIPEILISKVKVFIQLFQQNQRLKQEIEEHKRTQESLFLEKELAQVTLKSIGDAVITTNAQGKINYLNPMAEYLTGWSQKEAQGLPLLEILTVVNEITQIKVENPIIKALDQLKIVNLPKNTILIARDGRKFAIDDSASPIQDIQGNIVGAVIVFRDITDYKRQEEAKLSNILDRAIAAIASYRAFLDRSWVFDYWSGGCERLFGYTAEELIADQNLWTNNVYPEDLEPLVAQIFEGYKLHRTNYVEYRFRHKDGTRRWIAASQFFAWDEINHCWLVTGVFTDITDLKQGEIALREAETIIKQQEEQLRLALELTQTGVWDWQLTTGIIQWNSCHYNLLGYQVGEVECTYEAWRSRLHPDDVTEVERQLLEALENHRDYKAEYRVIYSDGTIRWVLGKGQGLYDEAGQPVRMIGTIVDITDRKQGEIALQEQLNREQLVKSIAQNIRETLDLDEVLQRTVERVRAFLKCDRVIIFRFQPDWSGIVIRESVNQNYPAIVDTSINDPCFAEDYIEPYRQGIVTSRTDFYAEDIPPCYRELMKPFQVRANLAVPILQADKLWGLLIAHQCSAPRQWQETEIELMKQLATQVGIAIQQSELYQQAYQELQQRKKAQESLFISEQRLKALLEYAPVLIFMIDLENRYFLVSRSYEDMIGMTAEQLLGKSLYDIWTKEEADFMANHNRQILASQQIMAMEQELLPPHTHKPLTFFTLKFPLYDATGKVYAIGGISTDITERKQAESKIAEQAALIDLATDAIFVHDFDDQILFWSKGAERLYGWTAAEIIGQKSQSLFNQDIALTQAIQTARAEGSWQGEIEQITKTGQKIIVASHKTRVENKFSQPQSILVVNNDITEKKQLEQQFYHAQRLESLGTLASGIAHDFNNILTPILGASQLLPQKLPHPDDQTQRLLAILSSSARRGADLVKQILLFSRSTEGNLATIQLGYLLLELIGIAKQTFPKSITISHEIPTKELSTISADAIQMHQVFMNLMVNARDAMTEGGKLTISAENRQLDQYYAAMNLEAKVGAYVVVTVADTGSGISPDLLDKIFDPFFTTKGTGKGTGLGLSTVRGIVKNHGGFVKVHSELGKGTQFNVFLPAIAGEVNLTTSEEAMPSGNGELILIVEDEALIQEITKTALENYNYRTMIASDGIEALSLYAQHQQEISVVLMDMMLPNLDGLTAIRTLQKINPQVKIIATSGIMANQKLALEANVKTFLVKPYTTSKLLEALTEIMVKI</sequence>
<dbReference type="PROSITE" id="PS50109">
    <property type="entry name" value="HIS_KIN"/>
    <property type="match status" value="1"/>
</dbReference>
<dbReference type="InterPro" id="IPR016132">
    <property type="entry name" value="Phyto_chromo_attachment"/>
</dbReference>
<feature type="modified residue" description="4-aspartylphosphate" evidence="8">
    <location>
        <position position="58"/>
    </location>
</feature>
<feature type="coiled-coil region" evidence="9">
    <location>
        <begin position="399"/>
        <end position="426"/>
    </location>
</feature>
<dbReference type="InterPro" id="IPR000014">
    <property type="entry name" value="PAS"/>
</dbReference>
<evidence type="ECO:0000256" key="2">
    <source>
        <dbReference type="ARBA" id="ARBA00006402"/>
    </source>
</evidence>
<feature type="domain" description="Response regulatory" evidence="12">
    <location>
        <begin position="9"/>
        <end position="126"/>
    </location>
</feature>
<dbReference type="InterPro" id="IPR036890">
    <property type="entry name" value="HATPase_C_sf"/>
</dbReference>
<dbReference type="SMART" id="SM00091">
    <property type="entry name" value="PAS"/>
    <property type="match status" value="5"/>
</dbReference>
<keyword evidence="6" id="KW-0418">Kinase</keyword>
<keyword evidence="5" id="KW-0808">Transferase</keyword>
<dbReference type="Proteomes" id="UP000641954">
    <property type="component" value="Unassembled WGS sequence"/>
</dbReference>
<evidence type="ECO:0000256" key="3">
    <source>
        <dbReference type="ARBA" id="ARBA00012438"/>
    </source>
</evidence>
<evidence type="ECO:0000256" key="9">
    <source>
        <dbReference type="SAM" id="Coils"/>
    </source>
</evidence>
<dbReference type="PROSITE" id="PS50113">
    <property type="entry name" value="PAC"/>
    <property type="match status" value="5"/>
</dbReference>
<gene>
    <name evidence="15" type="ORF">H6G72_28385</name>
</gene>
<dbReference type="InterPro" id="IPR013767">
    <property type="entry name" value="PAS_fold"/>
</dbReference>
<dbReference type="InterPro" id="IPR035965">
    <property type="entry name" value="PAS-like_dom_sf"/>
</dbReference>
<evidence type="ECO:0000259" key="10">
    <source>
        <dbReference type="PROSITE" id="PS50046"/>
    </source>
</evidence>
<evidence type="ECO:0000313" key="16">
    <source>
        <dbReference type="Proteomes" id="UP000641954"/>
    </source>
</evidence>
<feature type="domain" description="PAC" evidence="14">
    <location>
        <begin position="230"/>
        <end position="282"/>
    </location>
</feature>
<dbReference type="PRINTS" id="PR00344">
    <property type="entry name" value="BCTRLSENSOR"/>
</dbReference>
<dbReference type="Pfam" id="PF02518">
    <property type="entry name" value="HATPase_c"/>
    <property type="match status" value="1"/>
</dbReference>
<dbReference type="EC" id="2.7.13.3" evidence="3"/>
<dbReference type="InterPro" id="IPR003661">
    <property type="entry name" value="HisK_dim/P_dom"/>
</dbReference>
<dbReference type="SUPFAM" id="SSF52172">
    <property type="entry name" value="CheY-like"/>
    <property type="match status" value="2"/>
</dbReference>
<feature type="domain" description="Histidine kinase" evidence="11">
    <location>
        <begin position="988"/>
        <end position="1213"/>
    </location>
</feature>
<dbReference type="Pfam" id="PF00989">
    <property type="entry name" value="PAS"/>
    <property type="match status" value="1"/>
</dbReference>
<dbReference type="Pfam" id="PF00072">
    <property type="entry name" value="Response_reg"/>
    <property type="match status" value="2"/>
</dbReference>
<dbReference type="SMART" id="SM00065">
    <property type="entry name" value="GAF"/>
    <property type="match status" value="1"/>
</dbReference>
<dbReference type="PROSITE" id="PS50046">
    <property type="entry name" value="PHYTOCHROME_2"/>
    <property type="match status" value="1"/>
</dbReference>
<evidence type="ECO:0000259" key="13">
    <source>
        <dbReference type="PROSITE" id="PS50112"/>
    </source>
</evidence>
<dbReference type="InterPro" id="IPR003594">
    <property type="entry name" value="HATPase_dom"/>
</dbReference>
<evidence type="ECO:0000313" key="15">
    <source>
        <dbReference type="EMBL" id="MBD2547670.1"/>
    </source>
</evidence>
<dbReference type="InterPro" id="IPR005467">
    <property type="entry name" value="His_kinase_dom"/>
</dbReference>
<feature type="domain" description="PAS" evidence="13">
    <location>
        <begin position="853"/>
        <end position="898"/>
    </location>
</feature>
<dbReference type="InterPro" id="IPR029016">
    <property type="entry name" value="GAF-like_dom_sf"/>
</dbReference>
<reference evidence="15 16" key="1">
    <citation type="journal article" date="2020" name="ISME J.">
        <title>Comparative genomics reveals insights into cyanobacterial evolution and habitat adaptation.</title>
        <authorList>
            <person name="Chen M.Y."/>
            <person name="Teng W.K."/>
            <person name="Zhao L."/>
            <person name="Hu C.X."/>
            <person name="Zhou Y.K."/>
            <person name="Han B.P."/>
            <person name="Song L.R."/>
            <person name="Shu W.S."/>
        </authorList>
    </citation>
    <scope>NUCLEOTIDE SEQUENCE [LARGE SCALE GENOMIC DNA]</scope>
    <source>
        <strain evidence="15 16">FACHB-1370</strain>
    </source>
</reference>
<comment type="caution">
    <text evidence="15">The sequence shown here is derived from an EMBL/GenBank/DDBJ whole genome shotgun (WGS) entry which is preliminary data.</text>
</comment>
<keyword evidence="9" id="KW-0175">Coiled coil</keyword>
<dbReference type="InterPro" id="IPR011006">
    <property type="entry name" value="CheY-like_superfamily"/>
</dbReference>
<dbReference type="PROSITE" id="PS50110">
    <property type="entry name" value="RESPONSE_REGULATORY"/>
    <property type="match status" value="2"/>
</dbReference>
<evidence type="ECO:0000259" key="11">
    <source>
        <dbReference type="PROSITE" id="PS50109"/>
    </source>
</evidence>
<dbReference type="SUPFAM" id="SSF55874">
    <property type="entry name" value="ATPase domain of HSP90 chaperone/DNA topoisomerase II/histidine kinase"/>
    <property type="match status" value="1"/>
</dbReference>
<evidence type="ECO:0000256" key="1">
    <source>
        <dbReference type="ARBA" id="ARBA00000085"/>
    </source>
</evidence>
<dbReference type="Gene3D" id="2.10.70.100">
    <property type="match status" value="1"/>
</dbReference>
<evidence type="ECO:0000256" key="6">
    <source>
        <dbReference type="ARBA" id="ARBA00022777"/>
    </source>
</evidence>
<feature type="domain" description="PAC" evidence="14">
    <location>
        <begin position="356"/>
        <end position="408"/>
    </location>
</feature>
<keyword evidence="7" id="KW-0902">Two-component regulatory system</keyword>
<dbReference type="SUPFAM" id="SSF55785">
    <property type="entry name" value="PYP-like sensor domain (PAS domain)"/>
    <property type="match status" value="5"/>
</dbReference>
<feature type="domain" description="PAS" evidence="13">
    <location>
        <begin position="152"/>
        <end position="225"/>
    </location>
</feature>
<dbReference type="InterPro" id="IPR001789">
    <property type="entry name" value="Sig_transdc_resp-reg_receiver"/>
</dbReference>
<organism evidence="15 16">
    <name type="scientific">Planktothricoides raciborskii FACHB-1370</name>
    <dbReference type="NCBI Taxonomy" id="2949576"/>
    <lineage>
        <taxon>Bacteria</taxon>
        <taxon>Bacillati</taxon>
        <taxon>Cyanobacteriota</taxon>
        <taxon>Cyanophyceae</taxon>
        <taxon>Oscillatoriophycideae</taxon>
        <taxon>Oscillatoriales</taxon>
        <taxon>Oscillatoriaceae</taxon>
        <taxon>Planktothricoides</taxon>
    </lineage>
</organism>
<dbReference type="SUPFAM" id="SSF55781">
    <property type="entry name" value="GAF domain-like"/>
    <property type="match status" value="1"/>
</dbReference>
<evidence type="ECO:0000259" key="12">
    <source>
        <dbReference type="PROSITE" id="PS50110"/>
    </source>
</evidence>
<comment type="similarity">
    <text evidence="2">In the N-terminal section; belongs to the phytochrome family.</text>
</comment>
<proteinExistence type="inferred from homology"/>
<comment type="catalytic activity">
    <reaction evidence="1">
        <text>ATP + protein L-histidine = ADP + protein N-phospho-L-histidine.</text>
        <dbReference type="EC" id="2.7.13.3"/>
    </reaction>
</comment>
<dbReference type="Pfam" id="PF08448">
    <property type="entry name" value="PAS_4"/>
    <property type="match status" value="1"/>
</dbReference>
<dbReference type="InterPro" id="IPR036097">
    <property type="entry name" value="HisK_dim/P_sf"/>
</dbReference>
<feature type="domain" description="PAS" evidence="13">
    <location>
        <begin position="730"/>
        <end position="800"/>
    </location>
</feature>
<protein>
    <recommendedName>
        <fullName evidence="3">histidine kinase</fullName>
        <ecNumber evidence="3">2.7.13.3</ecNumber>
    </recommendedName>
</protein>
<evidence type="ECO:0000256" key="4">
    <source>
        <dbReference type="ARBA" id="ARBA00022553"/>
    </source>
</evidence>
<dbReference type="Gene3D" id="1.10.287.130">
    <property type="match status" value="1"/>
</dbReference>
<dbReference type="NCBIfam" id="TIGR00229">
    <property type="entry name" value="sensory_box"/>
    <property type="match status" value="5"/>
</dbReference>
<feature type="modified residue" description="4-aspartylphosphate" evidence="8">
    <location>
        <position position="1283"/>
    </location>
</feature>
<dbReference type="Pfam" id="PF08447">
    <property type="entry name" value="PAS_3"/>
    <property type="match status" value="2"/>
</dbReference>
<feature type="domain" description="PAS" evidence="13">
    <location>
        <begin position="277"/>
        <end position="340"/>
    </location>
</feature>
<dbReference type="InterPro" id="IPR000700">
    <property type="entry name" value="PAS-assoc_C"/>
</dbReference>
<dbReference type="Gene3D" id="3.40.50.2300">
    <property type="match status" value="2"/>
</dbReference>